<accession>A0A0R1MVI9</accession>
<dbReference type="RefSeq" id="WP_057821054.1">
    <property type="nucleotide sequence ID" value="NZ_AZEC01000009.1"/>
</dbReference>
<dbReference type="PATRIC" id="fig|1423792.3.peg.3218"/>
<dbReference type="EMBL" id="AZEC01000009">
    <property type="protein sequence ID" value="KRL12254.1"/>
    <property type="molecule type" value="Genomic_DNA"/>
</dbReference>
<comment type="caution">
    <text evidence="2">The sequence shown here is derived from an EMBL/GenBank/DDBJ whole genome shotgun (WGS) entry which is preliminary data.</text>
</comment>
<gene>
    <name evidence="2" type="ORF">FD09_GL003124</name>
</gene>
<name>A0A0R1MVI9_9LACO</name>
<evidence type="ECO:0000313" key="2">
    <source>
        <dbReference type="EMBL" id="KRL12254.1"/>
    </source>
</evidence>
<feature type="region of interest" description="Disordered" evidence="1">
    <location>
        <begin position="70"/>
        <end position="95"/>
    </location>
</feature>
<dbReference type="Proteomes" id="UP000051330">
    <property type="component" value="Unassembled WGS sequence"/>
</dbReference>
<sequence>MAAEKIGVGDKVTVRKSVDVPMSFKGTVMKVYTNSALISIDSYQQADQNIVTDLKDKTIINFKHIRVTKSAPKKPVEDEESGDGDTAKKDSKSTK</sequence>
<keyword evidence="3" id="KW-1185">Reference proteome</keyword>
<organism evidence="2 3">
    <name type="scientific">Schleiferilactobacillus perolens DSM 12744</name>
    <dbReference type="NCBI Taxonomy" id="1423792"/>
    <lineage>
        <taxon>Bacteria</taxon>
        <taxon>Bacillati</taxon>
        <taxon>Bacillota</taxon>
        <taxon>Bacilli</taxon>
        <taxon>Lactobacillales</taxon>
        <taxon>Lactobacillaceae</taxon>
        <taxon>Schleiferilactobacillus</taxon>
    </lineage>
</organism>
<dbReference type="STRING" id="1423792.FD09_GL003124"/>
<dbReference type="OrthoDB" id="2300684at2"/>
<evidence type="ECO:0000256" key="1">
    <source>
        <dbReference type="SAM" id="MobiDB-lite"/>
    </source>
</evidence>
<dbReference type="AlphaFoldDB" id="A0A0R1MVI9"/>
<evidence type="ECO:0008006" key="4">
    <source>
        <dbReference type="Google" id="ProtNLM"/>
    </source>
</evidence>
<evidence type="ECO:0000313" key="3">
    <source>
        <dbReference type="Proteomes" id="UP000051330"/>
    </source>
</evidence>
<proteinExistence type="predicted"/>
<feature type="compositionally biased region" description="Basic and acidic residues" evidence="1">
    <location>
        <begin position="85"/>
        <end position="95"/>
    </location>
</feature>
<reference evidence="2 3" key="1">
    <citation type="journal article" date="2015" name="Genome Announc.">
        <title>Expanding the biotechnology potential of lactobacilli through comparative genomics of 213 strains and associated genera.</title>
        <authorList>
            <person name="Sun Z."/>
            <person name="Harris H.M."/>
            <person name="McCann A."/>
            <person name="Guo C."/>
            <person name="Argimon S."/>
            <person name="Zhang W."/>
            <person name="Yang X."/>
            <person name="Jeffery I.B."/>
            <person name="Cooney J.C."/>
            <person name="Kagawa T.F."/>
            <person name="Liu W."/>
            <person name="Song Y."/>
            <person name="Salvetti E."/>
            <person name="Wrobel A."/>
            <person name="Rasinkangas P."/>
            <person name="Parkhill J."/>
            <person name="Rea M.C."/>
            <person name="O'Sullivan O."/>
            <person name="Ritari J."/>
            <person name="Douillard F.P."/>
            <person name="Paul Ross R."/>
            <person name="Yang R."/>
            <person name="Briner A.E."/>
            <person name="Felis G.E."/>
            <person name="de Vos W.M."/>
            <person name="Barrangou R."/>
            <person name="Klaenhammer T.R."/>
            <person name="Caufield P.W."/>
            <person name="Cui Y."/>
            <person name="Zhang H."/>
            <person name="O'Toole P.W."/>
        </authorList>
    </citation>
    <scope>NUCLEOTIDE SEQUENCE [LARGE SCALE GENOMIC DNA]</scope>
    <source>
        <strain evidence="2 3">DSM 12744</strain>
    </source>
</reference>
<protein>
    <recommendedName>
        <fullName evidence="4">DUF2187 domain-containing protein</fullName>
    </recommendedName>
</protein>